<keyword evidence="1" id="KW-0732">Signal</keyword>
<evidence type="ECO:0000259" key="2">
    <source>
        <dbReference type="PROSITE" id="PS50222"/>
    </source>
</evidence>
<dbReference type="Gene3D" id="1.10.238.10">
    <property type="entry name" value="EF-hand"/>
    <property type="match status" value="2"/>
</dbReference>
<dbReference type="Pfam" id="PF13499">
    <property type="entry name" value="EF-hand_7"/>
    <property type="match status" value="1"/>
</dbReference>
<keyword evidence="4" id="KW-1185">Reference proteome</keyword>
<accession>A0ABZ2D3Z7</accession>
<protein>
    <submittedName>
        <fullName evidence="3">EF-hand domain-containing protein</fullName>
    </submittedName>
</protein>
<dbReference type="InterPro" id="IPR002048">
    <property type="entry name" value="EF_hand_dom"/>
</dbReference>
<organism evidence="3 4">
    <name type="scientific">Pelagerythrobacter marensis</name>
    <dbReference type="NCBI Taxonomy" id="543877"/>
    <lineage>
        <taxon>Bacteria</taxon>
        <taxon>Pseudomonadati</taxon>
        <taxon>Pseudomonadota</taxon>
        <taxon>Alphaproteobacteria</taxon>
        <taxon>Sphingomonadales</taxon>
        <taxon>Erythrobacteraceae</taxon>
        <taxon>Pelagerythrobacter</taxon>
    </lineage>
</organism>
<dbReference type="SMART" id="SM00054">
    <property type="entry name" value="EFh"/>
    <property type="match status" value="3"/>
</dbReference>
<name>A0ABZ2D3Z7_9SPHN</name>
<dbReference type="EMBL" id="CP144918">
    <property type="protein sequence ID" value="WWA47589.1"/>
    <property type="molecule type" value="Genomic_DNA"/>
</dbReference>
<gene>
    <name evidence="3" type="ORF">V5F89_01395</name>
</gene>
<feature type="signal peptide" evidence="1">
    <location>
        <begin position="1"/>
        <end position="23"/>
    </location>
</feature>
<dbReference type="PROSITE" id="PS00018">
    <property type="entry name" value="EF_HAND_1"/>
    <property type="match status" value="3"/>
</dbReference>
<dbReference type="InterPro" id="IPR011992">
    <property type="entry name" value="EF-hand-dom_pair"/>
</dbReference>
<dbReference type="Proteomes" id="UP001335183">
    <property type="component" value="Chromosome"/>
</dbReference>
<evidence type="ECO:0000313" key="4">
    <source>
        <dbReference type="Proteomes" id="UP001335183"/>
    </source>
</evidence>
<dbReference type="InterPro" id="IPR018247">
    <property type="entry name" value="EF_Hand_1_Ca_BS"/>
</dbReference>
<dbReference type="SUPFAM" id="SSF47473">
    <property type="entry name" value="EF-hand"/>
    <property type="match status" value="1"/>
</dbReference>
<feature type="chain" id="PRO_5045624357" evidence="1">
    <location>
        <begin position="24"/>
        <end position="144"/>
    </location>
</feature>
<sequence length="144" mass="16305">MKRHMLLFAMAGTAIVLSSPALAQQRDPGQLLVRADANGDGRVTREEYTASKARLFDRLDRNSDGVLDQSDGGRGGLLRRRSGDKLRQLIDAIDEDGDGRVERNEFVYGRALVFDLADTDRNGVVDREEMAEFRRLAEERRRQR</sequence>
<feature type="domain" description="EF-hand" evidence="2">
    <location>
        <begin position="81"/>
        <end position="116"/>
    </location>
</feature>
<evidence type="ECO:0000313" key="3">
    <source>
        <dbReference type="EMBL" id="WWA47589.1"/>
    </source>
</evidence>
<reference evidence="3 4" key="1">
    <citation type="submission" date="2024-02" db="EMBL/GenBank/DDBJ databases">
        <title>The whole genome sequence of five bacterial samples isolated from Abu Dhabi Sabkha-shore region.</title>
        <authorList>
            <person name="Sudalaimuthuasari N."/>
            <person name="Sarfraz B."/>
            <person name="Tuyisabe J.D."/>
            <person name="Mugisha Ntwali L.D.M."/>
            <person name="Ali A.I.A.A."/>
            <person name="Almansoori S.Z.A."/>
            <person name="Alajami H.S.A."/>
            <person name="Almeqbaali A.A.S."/>
            <person name="Kundu B."/>
            <person name="Saeed E.E."/>
            <person name="Sukumarinath V."/>
            <person name="Mishra A.K."/>
            <person name="Hazzouri K.M."/>
            <person name="Almaskari R."/>
            <person name="Sharma A.K."/>
            <person name="Amiri K.M.A."/>
        </authorList>
    </citation>
    <scope>NUCLEOTIDE SEQUENCE [LARGE SCALE GENOMIC DNA]</scope>
    <source>
        <strain evidence="4">kcgeb_sd</strain>
    </source>
</reference>
<dbReference type="RefSeq" id="WP_338446479.1">
    <property type="nucleotide sequence ID" value="NZ_CP144918.1"/>
</dbReference>
<proteinExistence type="predicted"/>
<dbReference type="Pfam" id="PF13202">
    <property type="entry name" value="EF-hand_5"/>
    <property type="match status" value="2"/>
</dbReference>
<dbReference type="PROSITE" id="PS50222">
    <property type="entry name" value="EF_HAND_2"/>
    <property type="match status" value="1"/>
</dbReference>
<evidence type="ECO:0000256" key="1">
    <source>
        <dbReference type="SAM" id="SignalP"/>
    </source>
</evidence>